<dbReference type="Pfam" id="PF04893">
    <property type="entry name" value="Yip1"/>
    <property type="match status" value="1"/>
</dbReference>
<organism evidence="7 8">
    <name type="scientific">Candidatus Cellulosilyticum pullistercoris</name>
    <dbReference type="NCBI Taxonomy" id="2838521"/>
    <lineage>
        <taxon>Bacteria</taxon>
        <taxon>Bacillati</taxon>
        <taxon>Bacillota</taxon>
        <taxon>Clostridia</taxon>
        <taxon>Lachnospirales</taxon>
        <taxon>Cellulosilyticaceae</taxon>
        <taxon>Cellulosilyticum</taxon>
    </lineage>
</organism>
<comment type="caution">
    <text evidence="7">The sequence shown here is derived from an EMBL/GenBank/DDBJ whole genome shotgun (WGS) entry which is preliminary data.</text>
</comment>
<gene>
    <name evidence="7" type="ORF">H9872_04815</name>
</gene>
<proteinExistence type="predicted"/>
<dbReference type="InterPro" id="IPR006977">
    <property type="entry name" value="Yip1_dom"/>
</dbReference>
<dbReference type="Proteomes" id="UP000824229">
    <property type="component" value="Unassembled WGS sequence"/>
</dbReference>
<feature type="transmembrane region" description="Helical" evidence="5">
    <location>
        <begin position="157"/>
        <end position="182"/>
    </location>
</feature>
<keyword evidence="2 5" id="KW-0812">Transmembrane</keyword>
<evidence type="ECO:0000256" key="5">
    <source>
        <dbReference type="SAM" id="Phobius"/>
    </source>
</evidence>
<accession>A0A9E2NKN3</accession>
<name>A0A9E2NKN3_9FIRM</name>
<evidence type="ECO:0000313" key="8">
    <source>
        <dbReference type="Proteomes" id="UP000824229"/>
    </source>
</evidence>
<protein>
    <submittedName>
        <fullName evidence="7">YIP1 family protein</fullName>
    </submittedName>
</protein>
<evidence type="ECO:0000256" key="2">
    <source>
        <dbReference type="ARBA" id="ARBA00022692"/>
    </source>
</evidence>
<keyword evidence="3 5" id="KW-1133">Transmembrane helix</keyword>
<evidence type="ECO:0000256" key="4">
    <source>
        <dbReference type="ARBA" id="ARBA00023136"/>
    </source>
</evidence>
<feature type="domain" description="Yip1" evidence="6">
    <location>
        <begin position="45"/>
        <end position="245"/>
    </location>
</feature>
<evidence type="ECO:0000256" key="1">
    <source>
        <dbReference type="ARBA" id="ARBA00004141"/>
    </source>
</evidence>
<dbReference type="AlphaFoldDB" id="A0A9E2NKN3"/>
<feature type="transmembrane region" description="Helical" evidence="5">
    <location>
        <begin position="68"/>
        <end position="86"/>
    </location>
</feature>
<feature type="transmembrane region" description="Helical" evidence="5">
    <location>
        <begin position="121"/>
        <end position="145"/>
    </location>
</feature>
<evidence type="ECO:0000313" key="7">
    <source>
        <dbReference type="EMBL" id="MBU3804062.1"/>
    </source>
</evidence>
<reference evidence="7" key="1">
    <citation type="journal article" date="2021" name="PeerJ">
        <title>Extensive microbial diversity within the chicken gut microbiome revealed by metagenomics and culture.</title>
        <authorList>
            <person name="Gilroy R."/>
            <person name="Ravi A."/>
            <person name="Getino M."/>
            <person name="Pursley I."/>
            <person name="Horton D.L."/>
            <person name="Alikhan N.F."/>
            <person name="Baker D."/>
            <person name="Gharbi K."/>
            <person name="Hall N."/>
            <person name="Watson M."/>
            <person name="Adriaenssens E.M."/>
            <person name="Foster-Nyarko E."/>
            <person name="Jarju S."/>
            <person name="Secka A."/>
            <person name="Antonio M."/>
            <person name="Oren A."/>
            <person name="Chaudhuri R.R."/>
            <person name="La Ragione R."/>
            <person name="Hildebrand F."/>
            <person name="Pallen M.J."/>
        </authorList>
    </citation>
    <scope>NUCLEOTIDE SEQUENCE</scope>
    <source>
        <strain evidence="7">B5-657</strain>
    </source>
</reference>
<dbReference type="GO" id="GO:0016020">
    <property type="term" value="C:membrane"/>
    <property type="evidence" value="ECO:0007669"/>
    <property type="project" value="UniProtKB-SubCell"/>
</dbReference>
<reference evidence="7" key="2">
    <citation type="submission" date="2021-04" db="EMBL/GenBank/DDBJ databases">
        <authorList>
            <person name="Gilroy R."/>
        </authorList>
    </citation>
    <scope>NUCLEOTIDE SEQUENCE</scope>
    <source>
        <strain evidence="7">B5-657</strain>
    </source>
</reference>
<sequence>MSDLELNKSQEERDTLDGGFAVVDRERLIEEETREITPWYKHFIHVFTAPEKMMEECFNQEPPKGASVGVVGTILFTVTYLLLISMNTEYKQVLFEQLRAQGLAESALDHTYKLSMVTGGIGGIIGVFISCLIGAIVLQVIKAIAKDKGKFGTIYKVMLLASMVGLAIQSIDAALGLVIGQYGTIFSLSTLLSPEQLANPVLTTLVSAASLQGIAQIIIMVIGYKVMAHVSYKKAIMILVIYEVLMVGSQIGITSMLMSIAQGMMPA</sequence>
<evidence type="ECO:0000256" key="3">
    <source>
        <dbReference type="ARBA" id="ARBA00022989"/>
    </source>
</evidence>
<comment type="subcellular location">
    <subcellularLocation>
        <location evidence="1">Membrane</location>
        <topology evidence="1">Multi-pass membrane protein</topology>
    </subcellularLocation>
</comment>
<feature type="transmembrane region" description="Helical" evidence="5">
    <location>
        <begin position="202"/>
        <end position="224"/>
    </location>
</feature>
<dbReference type="EMBL" id="JAHLFQ010000104">
    <property type="protein sequence ID" value="MBU3804062.1"/>
    <property type="molecule type" value="Genomic_DNA"/>
</dbReference>
<evidence type="ECO:0000259" key="6">
    <source>
        <dbReference type="Pfam" id="PF04893"/>
    </source>
</evidence>
<keyword evidence="4 5" id="KW-0472">Membrane</keyword>
<feature type="transmembrane region" description="Helical" evidence="5">
    <location>
        <begin position="236"/>
        <end position="261"/>
    </location>
</feature>